<feature type="transmembrane region" description="Helical" evidence="7">
    <location>
        <begin position="330"/>
        <end position="348"/>
    </location>
</feature>
<dbReference type="RefSeq" id="WP_015676239.1">
    <property type="nucleotide sequence ID" value="NZ_AOGX02000013.1"/>
</dbReference>
<dbReference type="PROSITE" id="PS00077">
    <property type="entry name" value="COX1_CUB"/>
    <property type="match status" value="1"/>
</dbReference>
<dbReference type="SUPFAM" id="SSF81442">
    <property type="entry name" value="Cytochrome c oxidase subunit I-like"/>
    <property type="match status" value="1"/>
</dbReference>
<name>A0A5E8HG04_9LEPT</name>
<evidence type="ECO:0000256" key="4">
    <source>
        <dbReference type="ARBA" id="ARBA00022989"/>
    </source>
</evidence>
<dbReference type="Gene3D" id="1.20.210.10">
    <property type="entry name" value="Cytochrome c oxidase-like, subunit I domain"/>
    <property type="match status" value="1"/>
</dbReference>
<protein>
    <submittedName>
        <fullName evidence="9">Putative nitric-oxide reductase, NorB</fullName>
    </submittedName>
</protein>
<dbReference type="InterPro" id="IPR000883">
    <property type="entry name" value="Cyt_C_Oxase_1"/>
</dbReference>
<dbReference type="AlphaFoldDB" id="A0A5E8HG04"/>
<dbReference type="OrthoDB" id="9767153at2"/>
<evidence type="ECO:0000259" key="8">
    <source>
        <dbReference type="PROSITE" id="PS50855"/>
    </source>
</evidence>
<evidence type="ECO:0000256" key="2">
    <source>
        <dbReference type="ARBA" id="ARBA00022660"/>
    </source>
</evidence>
<evidence type="ECO:0000313" key="9">
    <source>
        <dbReference type="EMBL" id="EOQ90215.1"/>
    </source>
</evidence>
<dbReference type="GO" id="GO:0016020">
    <property type="term" value="C:membrane"/>
    <property type="evidence" value="ECO:0007669"/>
    <property type="project" value="UniProtKB-SubCell"/>
</dbReference>
<keyword evidence="4 7" id="KW-1133">Transmembrane helix</keyword>
<evidence type="ECO:0000256" key="3">
    <source>
        <dbReference type="ARBA" id="ARBA00022692"/>
    </source>
</evidence>
<dbReference type="GO" id="GO:0004129">
    <property type="term" value="F:cytochrome-c oxidase activity"/>
    <property type="evidence" value="ECO:0007669"/>
    <property type="project" value="InterPro"/>
</dbReference>
<feature type="transmembrane region" description="Helical" evidence="7">
    <location>
        <begin position="12"/>
        <end position="37"/>
    </location>
</feature>
<dbReference type="Proteomes" id="UP000013996">
    <property type="component" value="Unassembled WGS sequence"/>
</dbReference>
<keyword evidence="3 6" id="KW-0812">Transmembrane</keyword>
<feature type="transmembrane region" description="Helical" evidence="7">
    <location>
        <begin position="153"/>
        <end position="172"/>
    </location>
</feature>
<feature type="transmembrane region" description="Helical" evidence="7">
    <location>
        <begin position="86"/>
        <end position="110"/>
    </location>
</feature>
<keyword evidence="5 7" id="KW-0472">Membrane</keyword>
<evidence type="ECO:0000256" key="7">
    <source>
        <dbReference type="SAM" id="Phobius"/>
    </source>
</evidence>
<dbReference type="GO" id="GO:0020037">
    <property type="term" value="F:heme binding"/>
    <property type="evidence" value="ECO:0007669"/>
    <property type="project" value="InterPro"/>
</dbReference>
<evidence type="ECO:0000313" key="10">
    <source>
        <dbReference type="Proteomes" id="UP000013996"/>
    </source>
</evidence>
<keyword evidence="6" id="KW-0349">Heme</keyword>
<feature type="domain" description="Cytochrome oxidase subunit I profile" evidence="8">
    <location>
        <begin position="8"/>
        <end position="394"/>
    </location>
</feature>
<dbReference type="InterPro" id="IPR023616">
    <property type="entry name" value="Cyt_c_oxase-like_su1_dom"/>
</dbReference>
<feature type="transmembrane region" description="Helical" evidence="7">
    <location>
        <begin position="219"/>
        <end position="242"/>
    </location>
</feature>
<evidence type="ECO:0000256" key="5">
    <source>
        <dbReference type="ARBA" id="ARBA00023136"/>
    </source>
</evidence>
<dbReference type="PANTHER" id="PTHR10422">
    <property type="entry name" value="CYTOCHROME C OXIDASE SUBUNIT 1"/>
    <property type="match status" value="1"/>
</dbReference>
<dbReference type="GO" id="GO:0022904">
    <property type="term" value="P:respiratory electron transport chain"/>
    <property type="evidence" value="ECO:0007669"/>
    <property type="project" value="TreeGrafter"/>
</dbReference>
<feature type="transmembrane region" description="Helical" evidence="7">
    <location>
        <begin position="287"/>
        <end position="310"/>
    </location>
</feature>
<accession>A0A5E8HG04</accession>
<dbReference type="PROSITE" id="PS50855">
    <property type="entry name" value="COX1"/>
    <property type="match status" value="1"/>
</dbReference>
<evidence type="ECO:0000256" key="1">
    <source>
        <dbReference type="ARBA" id="ARBA00004141"/>
    </source>
</evidence>
<dbReference type="GO" id="GO:0009060">
    <property type="term" value="P:aerobic respiration"/>
    <property type="evidence" value="ECO:0007669"/>
    <property type="project" value="InterPro"/>
</dbReference>
<organism evidence="9 10">
    <name type="scientific">Leptospira yanagawae serovar Saopaulo str. Sao Paulo = ATCC 700523</name>
    <dbReference type="NCBI Taxonomy" id="1249483"/>
    <lineage>
        <taxon>Bacteria</taxon>
        <taxon>Pseudomonadati</taxon>
        <taxon>Spirochaetota</taxon>
        <taxon>Spirochaetia</taxon>
        <taxon>Leptospirales</taxon>
        <taxon>Leptospiraceae</taxon>
        <taxon>Leptospira</taxon>
    </lineage>
</organism>
<evidence type="ECO:0000256" key="6">
    <source>
        <dbReference type="RuleBase" id="RU000370"/>
    </source>
</evidence>
<comment type="caution">
    <text evidence="9">The sequence shown here is derived from an EMBL/GenBank/DDBJ whole genome shotgun (WGS) entry which is preliminary data.</text>
</comment>
<dbReference type="InterPro" id="IPR036927">
    <property type="entry name" value="Cyt_c_oxase-like_su1_sf"/>
</dbReference>
<feature type="transmembrane region" description="Helical" evidence="7">
    <location>
        <begin position="57"/>
        <end position="74"/>
    </location>
</feature>
<proteinExistence type="inferred from homology"/>
<feature type="transmembrane region" description="Helical" evidence="7">
    <location>
        <begin position="360"/>
        <end position="385"/>
    </location>
</feature>
<comment type="similarity">
    <text evidence="6">Belongs to the heme-copper respiratory oxidase family.</text>
</comment>
<reference evidence="9 10" key="1">
    <citation type="submission" date="2013-04" db="EMBL/GenBank/DDBJ databases">
        <authorList>
            <person name="Harkins D.M."/>
            <person name="Durkin A.S."/>
            <person name="Brinkac L.M."/>
            <person name="Haft D.H."/>
            <person name="Selengut J.D."/>
            <person name="Sanka R."/>
            <person name="DePew J."/>
            <person name="Purushe J."/>
            <person name="Hartskeerl R.A."/>
            <person name="Ahmed A."/>
            <person name="van der Linden H."/>
            <person name="Goris M.G.A."/>
            <person name="Vinetz J.M."/>
            <person name="Sutton G.G."/>
            <person name="Nierman W.C."/>
            <person name="Fouts D.E."/>
        </authorList>
    </citation>
    <scope>NUCLEOTIDE SEQUENCE [LARGE SCALE GENOMIC DNA]</scope>
    <source>
        <strain evidence="9 10">Sao Paulo</strain>
    </source>
</reference>
<keyword evidence="2 6" id="KW-0679">Respiratory chain</keyword>
<keyword evidence="6" id="KW-0479">Metal-binding</keyword>
<dbReference type="Pfam" id="PF00115">
    <property type="entry name" value="COX1"/>
    <property type="match status" value="1"/>
</dbReference>
<feature type="transmembrane region" description="Helical" evidence="7">
    <location>
        <begin position="184"/>
        <end position="207"/>
    </location>
</feature>
<dbReference type="InterPro" id="IPR023615">
    <property type="entry name" value="Cyt_c_Oxase_su1_BS"/>
</dbReference>
<feature type="transmembrane region" description="Helical" evidence="7">
    <location>
        <begin position="248"/>
        <end position="275"/>
    </location>
</feature>
<dbReference type="GO" id="GO:0015990">
    <property type="term" value="P:electron transport coupled proton transport"/>
    <property type="evidence" value="ECO:0007669"/>
    <property type="project" value="TreeGrafter"/>
</dbReference>
<feature type="transmembrane region" description="Helical" evidence="7">
    <location>
        <begin position="405"/>
        <end position="428"/>
    </location>
</feature>
<feature type="transmembrane region" description="Helical" evidence="7">
    <location>
        <begin position="122"/>
        <end position="141"/>
    </location>
</feature>
<keyword evidence="6" id="KW-0249">Electron transport</keyword>
<dbReference type="STRING" id="1249483.LEP1GSC202_0580"/>
<dbReference type="EMBL" id="AOGX02000013">
    <property type="protein sequence ID" value="EOQ90215.1"/>
    <property type="molecule type" value="Genomic_DNA"/>
</dbReference>
<sequence length="449" mass="50895">MRFQSQKVAYWFFATCMLLLSLQIVYGFIMGFARIGMDGLHDYIPFNTARATHTNLLVVWLLTGFMGAAYYIIPEESDRELYSVKLAYIQLISWVVVGVVAIAGFHFNWWEGRKFLEIPRPLDYLVVVNVLTFLFNIAMTIWEAKKRSTTQLVLFFGLLCAALLYLPGMIYFDNQTLDSYFRWWVVHLWVEGVWELIMGGILAFLLIKLTGVDREVIEKWLYVVVGLTFLSGILGTGHHYYWIGTPKYWLMVGGIFSALEPLAFLGMAIWALNMYRKKGKDHPNKIALYWTLGSAMMSFIGAGFLGFAHTWPAVNQWTHGTLVTAMHGHLAFWGAYAMLVLAVISYAMPNMTGRKLFTGMSGYLAFWASNIGMLGMTGALAVAGITQVYLERKLGMDFLVVQKEIIFHFYGMLLAATLFTIGITYFIVDFIRHGLPSNEALGKNVGDLD</sequence>
<keyword evidence="6" id="KW-0813">Transport</keyword>
<keyword evidence="6" id="KW-0408">Iron</keyword>
<gene>
    <name evidence="9" type="ORF">LEP1GSC202_0580</name>
</gene>
<comment type="subcellular location">
    <subcellularLocation>
        <location evidence="1">Membrane</location>
        <topology evidence="1">Multi-pass membrane protein</topology>
    </subcellularLocation>
</comment>
<dbReference type="PANTHER" id="PTHR10422:SF43">
    <property type="entry name" value="NITRIC OXIDE REDUCTASE SUBUNIT B"/>
    <property type="match status" value="1"/>
</dbReference>